<dbReference type="InterPro" id="IPR050482">
    <property type="entry name" value="Sensor_HK_TwoCompSys"/>
</dbReference>
<dbReference type="InterPro" id="IPR011712">
    <property type="entry name" value="Sig_transdc_His_kin_sub3_dim/P"/>
</dbReference>
<dbReference type="PANTHER" id="PTHR24421:SF63">
    <property type="entry name" value="SENSOR HISTIDINE KINASE DESK"/>
    <property type="match status" value="1"/>
</dbReference>
<evidence type="ECO:0000256" key="2">
    <source>
        <dbReference type="ARBA" id="ARBA00022777"/>
    </source>
</evidence>
<keyword evidence="3" id="KW-0902">Two-component regulatory system</keyword>
<feature type="transmembrane region" description="Helical" evidence="5">
    <location>
        <begin position="93"/>
        <end position="117"/>
    </location>
</feature>
<evidence type="ECO:0000256" key="5">
    <source>
        <dbReference type="SAM" id="Phobius"/>
    </source>
</evidence>
<dbReference type="EMBL" id="BAABAS010000005">
    <property type="protein sequence ID" value="GAA4230488.1"/>
    <property type="molecule type" value="Genomic_DNA"/>
</dbReference>
<dbReference type="InterPro" id="IPR036890">
    <property type="entry name" value="HATPase_C_sf"/>
</dbReference>
<feature type="region of interest" description="Disordered" evidence="4">
    <location>
        <begin position="402"/>
        <end position="425"/>
    </location>
</feature>
<keyword evidence="1" id="KW-0808">Transferase</keyword>
<feature type="transmembrane region" description="Helical" evidence="5">
    <location>
        <begin position="160"/>
        <end position="182"/>
    </location>
</feature>
<keyword evidence="8" id="KW-1185">Reference proteome</keyword>
<feature type="transmembrane region" description="Helical" evidence="5">
    <location>
        <begin position="52"/>
        <end position="72"/>
    </location>
</feature>
<protein>
    <recommendedName>
        <fullName evidence="6">Signal transduction histidine kinase subgroup 3 dimerisation and phosphoacceptor domain-containing protein</fullName>
    </recommendedName>
</protein>
<evidence type="ECO:0000259" key="6">
    <source>
        <dbReference type="Pfam" id="PF07730"/>
    </source>
</evidence>
<dbReference type="PANTHER" id="PTHR24421">
    <property type="entry name" value="NITRATE/NITRITE SENSOR PROTEIN NARX-RELATED"/>
    <property type="match status" value="1"/>
</dbReference>
<dbReference type="Gene3D" id="1.20.5.1930">
    <property type="match status" value="1"/>
</dbReference>
<keyword evidence="5" id="KW-0812">Transmembrane</keyword>
<feature type="domain" description="Signal transduction histidine kinase subgroup 3 dimerisation and phosphoacceptor" evidence="6">
    <location>
        <begin position="209"/>
        <end position="275"/>
    </location>
</feature>
<feature type="transmembrane region" description="Helical" evidence="5">
    <location>
        <begin position="129"/>
        <end position="148"/>
    </location>
</feature>
<dbReference type="SUPFAM" id="SSF55874">
    <property type="entry name" value="ATPase domain of HSP90 chaperone/DNA topoisomerase II/histidine kinase"/>
    <property type="match status" value="1"/>
</dbReference>
<feature type="transmembrane region" description="Helical" evidence="5">
    <location>
        <begin position="25"/>
        <end position="46"/>
    </location>
</feature>
<name>A0ABP8BZ36_9ACTN</name>
<evidence type="ECO:0000256" key="4">
    <source>
        <dbReference type="SAM" id="MobiDB-lite"/>
    </source>
</evidence>
<dbReference type="Pfam" id="PF07730">
    <property type="entry name" value="HisKA_3"/>
    <property type="match status" value="1"/>
</dbReference>
<keyword evidence="5" id="KW-0472">Membrane</keyword>
<accession>A0ABP8BZ36</accession>
<organism evidence="7 8">
    <name type="scientific">Actinomadura meridiana</name>
    <dbReference type="NCBI Taxonomy" id="559626"/>
    <lineage>
        <taxon>Bacteria</taxon>
        <taxon>Bacillati</taxon>
        <taxon>Actinomycetota</taxon>
        <taxon>Actinomycetes</taxon>
        <taxon>Streptosporangiales</taxon>
        <taxon>Thermomonosporaceae</taxon>
        <taxon>Actinomadura</taxon>
    </lineage>
</organism>
<gene>
    <name evidence="7" type="ORF">GCM10022254_25440</name>
</gene>
<keyword evidence="5" id="KW-1133">Transmembrane helix</keyword>
<proteinExistence type="predicted"/>
<dbReference type="Gene3D" id="3.30.565.10">
    <property type="entry name" value="Histidine kinase-like ATPase, C-terminal domain"/>
    <property type="match status" value="1"/>
</dbReference>
<keyword evidence="2" id="KW-0418">Kinase</keyword>
<comment type="caution">
    <text evidence="7">The sequence shown here is derived from an EMBL/GenBank/DDBJ whole genome shotgun (WGS) entry which is preliminary data.</text>
</comment>
<evidence type="ECO:0000256" key="3">
    <source>
        <dbReference type="ARBA" id="ARBA00023012"/>
    </source>
</evidence>
<evidence type="ECO:0000256" key="1">
    <source>
        <dbReference type="ARBA" id="ARBA00022679"/>
    </source>
</evidence>
<sequence length="425" mass="45428">MTVATTADLEARDTRRLERYRRVTYRSFLCAAAGFLAPGIAGLAAAYADDRIGIPIVVAAVVGFALLTWCYARLVRTGLEGGASRRDFVLSGAVAAALSLMILANPLFNIVPIFWLSAVVLSPLSRRQLVGLCFGTGTFCAIVTTFAAKRLFPDGDLPWYGLLPMMLALYVAICGVVVYVSLYQRRMWDMHQETHAARDALARLAVTEERLRFSRDLHDLLGHSLSLIAVKSELAMRMASTDPDRAGAEMADVRRTAREALREVRSAVSGYRAVELDAELAGARAVLEAAGIRCEIGDLPDALPSEVRSVLAWVIREGTTNVIKHSEARRCAVTLTPFDGSVVLEMRNDGVRDGQVESGGDTGGSGLTGLAERVAVLGGEITSGRHGRDAFLLRAAVPLPPPGLAESVPGTAPETVAEVPAGRSA</sequence>
<dbReference type="CDD" id="cd16917">
    <property type="entry name" value="HATPase_UhpB-NarQ-NarX-like"/>
    <property type="match status" value="1"/>
</dbReference>
<reference evidence="8" key="1">
    <citation type="journal article" date="2019" name="Int. J. Syst. Evol. Microbiol.">
        <title>The Global Catalogue of Microorganisms (GCM) 10K type strain sequencing project: providing services to taxonomists for standard genome sequencing and annotation.</title>
        <authorList>
            <consortium name="The Broad Institute Genomics Platform"/>
            <consortium name="The Broad Institute Genome Sequencing Center for Infectious Disease"/>
            <person name="Wu L."/>
            <person name="Ma J."/>
        </authorList>
    </citation>
    <scope>NUCLEOTIDE SEQUENCE [LARGE SCALE GENOMIC DNA]</scope>
    <source>
        <strain evidence="8">JCM 17440</strain>
    </source>
</reference>
<evidence type="ECO:0000313" key="7">
    <source>
        <dbReference type="EMBL" id="GAA4230488.1"/>
    </source>
</evidence>
<dbReference type="RefSeq" id="WP_344894863.1">
    <property type="nucleotide sequence ID" value="NZ_BAABAS010000005.1"/>
</dbReference>
<evidence type="ECO:0000313" key="8">
    <source>
        <dbReference type="Proteomes" id="UP001501710"/>
    </source>
</evidence>
<dbReference type="Proteomes" id="UP001501710">
    <property type="component" value="Unassembled WGS sequence"/>
</dbReference>